<evidence type="ECO:0000256" key="3">
    <source>
        <dbReference type="ARBA" id="ARBA00049026"/>
    </source>
</evidence>
<dbReference type="InterPro" id="IPR023010">
    <property type="entry name" value="GcvPA"/>
</dbReference>
<comment type="catalytic activity">
    <reaction evidence="3 4">
        <text>N(6)-[(R)-lipoyl]-L-lysyl-[glycine-cleavage complex H protein] + glycine + H(+) = N(6)-[(R)-S(8)-aminomethyldihydrolipoyl]-L-lysyl-[glycine-cleavage complex H protein] + CO2</text>
        <dbReference type="Rhea" id="RHEA:24304"/>
        <dbReference type="Rhea" id="RHEA-COMP:10494"/>
        <dbReference type="Rhea" id="RHEA-COMP:10495"/>
        <dbReference type="ChEBI" id="CHEBI:15378"/>
        <dbReference type="ChEBI" id="CHEBI:16526"/>
        <dbReference type="ChEBI" id="CHEBI:57305"/>
        <dbReference type="ChEBI" id="CHEBI:83099"/>
        <dbReference type="ChEBI" id="CHEBI:83143"/>
        <dbReference type="EC" id="1.4.4.2"/>
    </reaction>
</comment>
<evidence type="ECO:0000259" key="5">
    <source>
        <dbReference type="Pfam" id="PF02347"/>
    </source>
</evidence>
<dbReference type="GO" id="GO:0004375">
    <property type="term" value="F:glycine dehydrogenase (decarboxylating) activity"/>
    <property type="evidence" value="ECO:0007669"/>
    <property type="project" value="UniProtKB-EC"/>
</dbReference>
<dbReference type="InterPro" id="IPR020581">
    <property type="entry name" value="GDC_P"/>
</dbReference>
<evidence type="ECO:0000313" key="7">
    <source>
        <dbReference type="Proteomes" id="UP000294581"/>
    </source>
</evidence>
<evidence type="ECO:0000256" key="4">
    <source>
        <dbReference type="HAMAP-Rule" id="MF_00712"/>
    </source>
</evidence>
<organism evidence="6 7">
    <name type="scientific">Alicyclobacillus sacchari</name>
    <dbReference type="NCBI Taxonomy" id="392010"/>
    <lineage>
        <taxon>Bacteria</taxon>
        <taxon>Bacillati</taxon>
        <taxon>Bacillota</taxon>
        <taxon>Bacilli</taxon>
        <taxon>Bacillales</taxon>
        <taxon>Alicyclobacillaceae</taxon>
        <taxon>Alicyclobacillus</taxon>
    </lineage>
</organism>
<evidence type="ECO:0000256" key="2">
    <source>
        <dbReference type="ARBA" id="ARBA00023002"/>
    </source>
</evidence>
<evidence type="ECO:0000313" key="6">
    <source>
        <dbReference type="EMBL" id="TDY43384.1"/>
    </source>
</evidence>
<dbReference type="EMBL" id="SORF01000011">
    <property type="protein sequence ID" value="TDY43384.1"/>
    <property type="molecule type" value="Genomic_DNA"/>
</dbReference>
<dbReference type="PANTHER" id="PTHR42806:SF1">
    <property type="entry name" value="GLYCINE DEHYDROGENASE (DECARBOXYLATING)"/>
    <property type="match status" value="1"/>
</dbReference>
<comment type="subunit">
    <text evidence="4">The glycine cleavage system is composed of four proteins: P, T, L and H. In this organism, the P 'protein' is a heterodimer of two subunits.</text>
</comment>
<evidence type="ECO:0000256" key="1">
    <source>
        <dbReference type="ARBA" id="ARBA00003788"/>
    </source>
</evidence>
<keyword evidence="2 4" id="KW-0560">Oxidoreductase</keyword>
<gene>
    <name evidence="4" type="primary">gcvPA</name>
    <name evidence="6" type="ORF">C7445_11131</name>
</gene>
<dbReference type="Gene3D" id="3.90.1150.10">
    <property type="entry name" value="Aspartate Aminotransferase, domain 1"/>
    <property type="match status" value="1"/>
</dbReference>
<dbReference type="CDD" id="cd00613">
    <property type="entry name" value="GDC-P"/>
    <property type="match status" value="1"/>
</dbReference>
<dbReference type="InterPro" id="IPR015421">
    <property type="entry name" value="PyrdxlP-dep_Trfase_major"/>
</dbReference>
<comment type="function">
    <text evidence="1 4">The glycine cleavage system catalyzes the degradation of glycine. The P protein binds the alpha-amino group of glycine through its pyridoxal phosphate cofactor; CO(2) is released and the remaining methylamine moiety is then transferred to the lipoamide cofactor of the H protein.</text>
</comment>
<dbReference type="Proteomes" id="UP000294581">
    <property type="component" value="Unassembled WGS sequence"/>
</dbReference>
<dbReference type="GO" id="GO:0009116">
    <property type="term" value="P:nucleoside metabolic process"/>
    <property type="evidence" value="ECO:0007669"/>
    <property type="project" value="InterPro"/>
</dbReference>
<protein>
    <recommendedName>
        <fullName evidence="4">Probable glycine dehydrogenase (decarboxylating) subunit 1</fullName>
        <ecNumber evidence="4">1.4.4.2</ecNumber>
    </recommendedName>
    <alternativeName>
        <fullName evidence="4">Glycine cleavage system P-protein subunit 1</fullName>
    </alternativeName>
    <alternativeName>
        <fullName evidence="4">Glycine decarboxylase subunit 1</fullName>
    </alternativeName>
    <alternativeName>
        <fullName evidence="4">Glycine dehydrogenase (aminomethyl-transferring) subunit 1</fullName>
    </alternativeName>
</protein>
<comment type="similarity">
    <text evidence="4">Belongs to the GcvP family. N-terminal subunit subfamily.</text>
</comment>
<comment type="caution">
    <text evidence="6">The sequence shown here is derived from an EMBL/GenBank/DDBJ whole genome shotgun (WGS) entry which is preliminary data.</text>
</comment>
<dbReference type="AlphaFoldDB" id="A0A4R8LIX5"/>
<dbReference type="GO" id="GO:0019464">
    <property type="term" value="P:glycine decarboxylation via glycine cleavage system"/>
    <property type="evidence" value="ECO:0007669"/>
    <property type="project" value="UniProtKB-UniRule"/>
</dbReference>
<dbReference type="OrthoDB" id="9771867at2"/>
<proteinExistence type="inferred from homology"/>
<dbReference type="InterPro" id="IPR015424">
    <property type="entry name" value="PyrdxlP-dep_Trfase"/>
</dbReference>
<keyword evidence="7" id="KW-1185">Reference proteome</keyword>
<dbReference type="Pfam" id="PF02347">
    <property type="entry name" value="GDC-P"/>
    <property type="match status" value="1"/>
</dbReference>
<dbReference type="InterPro" id="IPR049315">
    <property type="entry name" value="GDC-P_N"/>
</dbReference>
<dbReference type="InterPro" id="IPR015422">
    <property type="entry name" value="PyrdxlP-dep_Trfase_small"/>
</dbReference>
<dbReference type="PIRSF" id="PIRSF006815">
    <property type="entry name" value="GcvPA"/>
    <property type="match status" value="1"/>
</dbReference>
<dbReference type="PANTHER" id="PTHR42806">
    <property type="entry name" value="GLYCINE CLEAVAGE SYSTEM P-PROTEIN"/>
    <property type="match status" value="1"/>
</dbReference>
<feature type="domain" description="Glycine cleavage system P-protein N-terminal" evidence="5">
    <location>
        <begin position="6"/>
        <end position="445"/>
    </location>
</feature>
<reference evidence="6 7" key="1">
    <citation type="submission" date="2019-03" db="EMBL/GenBank/DDBJ databases">
        <title>Genomic Encyclopedia of Type Strains, Phase IV (KMG-IV): sequencing the most valuable type-strain genomes for metagenomic binning, comparative biology and taxonomic classification.</title>
        <authorList>
            <person name="Goeker M."/>
        </authorList>
    </citation>
    <scope>NUCLEOTIDE SEQUENCE [LARGE SCALE GENOMIC DNA]</scope>
    <source>
        <strain evidence="6 7">DSM 17974</strain>
    </source>
</reference>
<dbReference type="RefSeq" id="WP_134160261.1">
    <property type="nucleotide sequence ID" value="NZ_SORF01000011.1"/>
</dbReference>
<dbReference type="HAMAP" id="MF_00712">
    <property type="entry name" value="GcvPA"/>
    <property type="match status" value="1"/>
</dbReference>
<dbReference type="SUPFAM" id="SSF53383">
    <property type="entry name" value="PLP-dependent transferases"/>
    <property type="match status" value="1"/>
</dbReference>
<name>A0A4R8LIX5_9BACL</name>
<accession>A0A4R8LIX5</accession>
<dbReference type="EC" id="1.4.4.2" evidence="4"/>
<sequence length="451" mass="49828">MNRYGYVPHTREDREEMLAALGLDSTDALFADIPESLRLQQPLAIPPAMSELTLSRHLERLAGRNQHLGAVVSFLGAGAYEHYQPSVVDAIVSRSEFYTSYTPYQPEMSQGLLQAIFEYQTMVAEWTGMDLANASMYDGPTAFAEAGLVACAHTRRNRLLVADNIHPEYRRVLETYAFGQGVEILYVREVGGQIAIDAFRELCDETVAGVMIQYPNFFGVVEDVRSIAEQAHEAGALLVVNTYPIALGLLEAPGHLGADIVVAEGQSLGNSLSYGGPYLGIMAVKNPLMRRIPGRVVGQTTDAEGRRGFVLTLQAREQHIRREKATSNICSNQSLCALAATVFLSYMGKEGMQELALQNFHKAHYLHDRLLTVDGVKSLFAAPFFNEFAIELSKPVAEVQAAMLEAGYLFGYDLSHDYPQYGSSVLLTVTEMRTREEMDELVQTLREVLAS</sequence>
<dbReference type="Gene3D" id="3.40.640.10">
    <property type="entry name" value="Type I PLP-dependent aspartate aminotransferase-like (Major domain)"/>
    <property type="match status" value="1"/>
</dbReference>
<dbReference type="NCBIfam" id="NF001696">
    <property type="entry name" value="PRK00451.1"/>
    <property type="match status" value="1"/>
</dbReference>